<accession>A0ABU0FIW3</accession>
<evidence type="ECO:0000313" key="2">
    <source>
        <dbReference type="EMBL" id="MDQ0394556.1"/>
    </source>
</evidence>
<dbReference type="Proteomes" id="UP001237448">
    <property type="component" value="Unassembled WGS sequence"/>
</dbReference>
<dbReference type="RefSeq" id="WP_307431858.1">
    <property type="nucleotide sequence ID" value="NZ_JAUSVK010000001.1"/>
</dbReference>
<dbReference type="Pfam" id="PF06191">
    <property type="entry name" value="DUF995"/>
    <property type="match status" value="1"/>
</dbReference>
<keyword evidence="1" id="KW-0732">Signal</keyword>
<dbReference type="InterPro" id="IPR009337">
    <property type="entry name" value="DUF995"/>
</dbReference>
<evidence type="ECO:0000313" key="3">
    <source>
        <dbReference type="Proteomes" id="UP001237448"/>
    </source>
</evidence>
<feature type="signal peptide" evidence="1">
    <location>
        <begin position="1"/>
        <end position="30"/>
    </location>
</feature>
<proteinExistence type="predicted"/>
<gene>
    <name evidence="2" type="ORF">J3R73_004348</name>
</gene>
<sequence length="182" mass="20127">MIGMKAIFMRVLNSAAVLILALVLPGNARAGTDSSFSSDIPELTREEVFDNVRALTQEETFDIYAGNTISYPNAVLYFKSNGDVLGYSKDGRGYAFGTWKVKDYKFCMKNIWHYSGALKTEAHWTCNEWYSDGAAYWTKVTKSTVDGFVDQVIKGDVNLVSLGDHASPVVNKMAIEARGLAQ</sequence>
<keyword evidence="3" id="KW-1185">Reference proteome</keyword>
<protein>
    <submittedName>
        <fullName evidence="2">Uncharacterized protein</fullName>
    </submittedName>
</protein>
<reference evidence="2 3" key="1">
    <citation type="submission" date="2023-07" db="EMBL/GenBank/DDBJ databases">
        <title>Genomic Encyclopedia of Type Strains, Phase IV (KMG-IV): sequencing the most valuable type-strain genomes for metagenomic binning, comparative biology and taxonomic classification.</title>
        <authorList>
            <person name="Goeker M."/>
        </authorList>
    </citation>
    <scope>NUCLEOTIDE SEQUENCE [LARGE SCALE GENOMIC DNA]</scope>
    <source>
        <strain evidence="2 3">DSM 5896</strain>
    </source>
</reference>
<comment type="caution">
    <text evidence="2">The sequence shown here is derived from an EMBL/GenBank/DDBJ whole genome shotgun (WGS) entry which is preliminary data.</text>
</comment>
<dbReference type="EMBL" id="JAUSVK010000001">
    <property type="protein sequence ID" value="MDQ0394556.1"/>
    <property type="molecule type" value="Genomic_DNA"/>
</dbReference>
<feature type="chain" id="PRO_5046431567" evidence="1">
    <location>
        <begin position="31"/>
        <end position="182"/>
    </location>
</feature>
<evidence type="ECO:0000256" key="1">
    <source>
        <dbReference type="SAM" id="SignalP"/>
    </source>
</evidence>
<organism evidence="2 3">
    <name type="scientific">Labrys monachus</name>
    <dbReference type="NCBI Taxonomy" id="217067"/>
    <lineage>
        <taxon>Bacteria</taxon>
        <taxon>Pseudomonadati</taxon>
        <taxon>Pseudomonadota</taxon>
        <taxon>Alphaproteobacteria</taxon>
        <taxon>Hyphomicrobiales</taxon>
        <taxon>Xanthobacteraceae</taxon>
        <taxon>Labrys</taxon>
    </lineage>
</organism>
<name>A0ABU0FIW3_9HYPH</name>